<evidence type="ECO:0000259" key="2">
    <source>
        <dbReference type="Pfam" id="PF13439"/>
    </source>
</evidence>
<dbReference type="AlphaFoldDB" id="A0A2M7BAP3"/>
<evidence type="ECO:0000313" key="4">
    <source>
        <dbReference type="Proteomes" id="UP000229631"/>
    </source>
</evidence>
<dbReference type="Proteomes" id="UP000229631">
    <property type="component" value="Unassembled WGS sequence"/>
</dbReference>
<evidence type="ECO:0000313" key="3">
    <source>
        <dbReference type="EMBL" id="PIV00193.1"/>
    </source>
</evidence>
<sequence length="342" mass="39471">MKIAILSSIHWRTPPRDYGPWELIASWVTEGMVKRGHQVTLYATGDSITQGQLKWICPRPISEDHDLEPKVYQYLHSARVFEEAENYDIIHNHYDAYPLVFSKLVKTPVVTTIHGFSSPQVREIYQRYSNTYFVSISMADRKHAPDLNYIGNVYHGIPLNEYQFNDRPESYWCFIGRISPEKGIHLAVKLIKKLGLRFKIAGLIQDQKYFDNEIKPFLDPKIEYLGTVSDEVKKDLLKNALGFLHLNTYPEGFGLTLIEAMACGTPVIGMNLGSIPEVIEDQKTGFVVNTLEEAEVAIKKIDQISRKDCRERVEKHFTVEKMVDEYEKVYHQILEKKKTTSN</sequence>
<name>A0A2M7BAP3_9BACT</name>
<reference evidence="4" key="1">
    <citation type="submission" date="2017-09" db="EMBL/GenBank/DDBJ databases">
        <title>Depth-based differentiation of microbial function through sediment-hosted aquifers and enrichment of novel symbionts in the deep terrestrial subsurface.</title>
        <authorList>
            <person name="Probst A.J."/>
            <person name="Ladd B."/>
            <person name="Jarett J.K."/>
            <person name="Geller-Mcgrath D.E."/>
            <person name="Sieber C.M.K."/>
            <person name="Emerson J.B."/>
            <person name="Anantharaman K."/>
            <person name="Thomas B.C."/>
            <person name="Malmstrom R."/>
            <person name="Stieglmeier M."/>
            <person name="Klingl A."/>
            <person name="Woyke T."/>
            <person name="Ryan C.M."/>
            <person name="Banfield J.F."/>
        </authorList>
    </citation>
    <scope>NUCLEOTIDE SEQUENCE [LARGE SCALE GENOMIC DNA]</scope>
</reference>
<dbReference type="InterPro" id="IPR028098">
    <property type="entry name" value="Glyco_trans_4-like_N"/>
</dbReference>
<dbReference type="PANTHER" id="PTHR12526:SF595">
    <property type="entry name" value="BLL5217 PROTEIN"/>
    <property type="match status" value="1"/>
</dbReference>
<dbReference type="SUPFAM" id="SSF53756">
    <property type="entry name" value="UDP-Glycosyltransferase/glycogen phosphorylase"/>
    <property type="match status" value="1"/>
</dbReference>
<feature type="domain" description="Glycosyl transferase family 1" evidence="1">
    <location>
        <begin position="169"/>
        <end position="308"/>
    </location>
</feature>
<dbReference type="InterPro" id="IPR001296">
    <property type="entry name" value="Glyco_trans_1"/>
</dbReference>
<protein>
    <submittedName>
        <fullName evidence="3">Glycosyl transferase</fullName>
    </submittedName>
</protein>
<dbReference type="Pfam" id="PF00534">
    <property type="entry name" value="Glycos_transf_1"/>
    <property type="match status" value="1"/>
</dbReference>
<evidence type="ECO:0000259" key="1">
    <source>
        <dbReference type="Pfam" id="PF00534"/>
    </source>
</evidence>
<dbReference type="CDD" id="cd03802">
    <property type="entry name" value="GT4_AviGT4-like"/>
    <property type="match status" value="1"/>
</dbReference>
<dbReference type="PANTHER" id="PTHR12526">
    <property type="entry name" value="GLYCOSYLTRANSFERASE"/>
    <property type="match status" value="1"/>
</dbReference>
<dbReference type="GO" id="GO:0016757">
    <property type="term" value="F:glycosyltransferase activity"/>
    <property type="evidence" value="ECO:0007669"/>
    <property type="project" value="InterPro"/>
</dbReference>
<dbReference type="EMBL" id="PEVC01000061">
    <property type="protein sequence ID" value="PIV00193.1"/>
    <property type="molecule type" value="Genomic_DNA"/>
</dbReference>
<accession>A0A2M7BAP3</accession>
<organism evidence="3 4">
    <name type="scientific">Candidatus Shapirobacteria bacterium CG03_land_8_20_14_0_80_39_12</name>
    <dbReference type="NCBI Taxonomy" id="1974879"/>
    <lineage>
        <taxon>Bacteria</taxon>
        <taxon>Candidatus Shapironibacteriota</taxon>
    </lineage>
</organism>
<feature type="domain" description="Glycosyltransferase subfamily 4-like N-terminal" evidence="2">
    <location>
        <begin position="29"/>
        <end position="132"/>
    </location>
</feature>
<comment type="caution">
    <text evidence="3">The sequence shown here is derived from an EMBL/GenBank/DDBJ whole genome shotgun (WGS) entry which is preliminary data.</text>
</comment>
<proteinExistence type="predicted"/>
<keyword evidence="3" id="KW-0808">Transferase</keyword>
<dbReference type="Gene3D" id="3.40.50.2000">
    <property type="entry name" value="Glycogen Phosphorylase B"/>
    <property type="match status" value="2"/>
</dbReference>
<gene>
    <name evidence="3" type="ORF">COS54_03645</name>
</gene>
<dbReference type="Pfam" id="PF13439">
    <property type="entry name" value="Glyco_transf_4"/>
    <property type="match status" value="1"/>
</dbReference>